<dbReference type="Pfam" id="PF16974">
    <property type="entry name" value="NAR2"/>
    <property type="match status" value="1"/>
</dbReference>
<evidence type="ECO:0000313" key="2">
    <source>
        <dbReference type="Proteomes" id="UP000017836"/>
    </source>
</evidence>
<dbReference type="PANTHER" id="PTHR34806">
    <property type="entry name" value="HIGH-AFFINITY NITRATE TRANSPORTER 3.2"/>
    <property type="match status" value="1"/>
</dbReference>
<dbReference type="Gramene" id="ERM95787">
    <property type="protein sequence ID" value="ERM95787"/>
    <property type="gene ID" value="AMTR_s00188p00033950"/>
</dbReference>
<dbReference type="PANTHER" id="PTHR34806:SF1">
    <property type="entry name" value="HIGH-AFFINITY NITRATE TRANSPORTER 3.1"/>
    <property type="match status" value="1"/>
</dbReference>
<reference evidence="2" key="1">
    <citation type="journal article" date="2013" name="Science">
        <title>The Amborella genome and the evolution of flowering plants.</title>
        <authorList>
            <consortium name="Amborella Genome Project"/>
        </authorList>
    </citation>
    <scope>NUCLEOTIDE SEQUENCE [LARGE SCALE GENOMIC DNA]</scope>
</reference>
<protein>
    <submittedName>
        <fullName evidence="1">Uncharacterized protein</fullName>
    </submittedName>
</protein>
<name>W1NJ39_AMBTC</name>
<proteinExistence type="predicted"/>
<keyword evidence="2" id="KW-1185">Reference proteome</keyword>
<organism evidence="1 2">
    <name type="scientific">Amborella trichopoda</name>
    <dbReference type="NCBI Taxonomy" id="13333"/>
    <lineage>
        <taxon>Eukaryota</taxon>
        <taxon>Viridiplantae</taxon>
        <taxon>Streptophyta</taxon>
        <taxon>Embryophyta</taxon>
        <taxon>Tracheophyta</taxon>
        <taxon>Spermatophyta</taxon>
        <taxon>Magnoliopsida</taxon>
        <taxon>Amborellales</taxon>
        <taxon>Amborellaceae</taxon>
        <taxon>Amborella</taxon>
    </lineage>
</organism>
<dbReference type="HOGENOM" id="CLU_1962567_0_0_1"/>
<accession>W1NJ39</accession>
<dbReference type="GO" id="GO:0015112">
    <property type="term" value="F:nitrate transmembrane transporter activity"/>
    <property type="evidence" value="ECO:0000318"/>
    <property type="project" value="GO_Central"/>
</dbReference>
<dbReference type="eggNOG" id="ENOG502RXTZ">
    <property type="taxonomic scope" value="Eukaryota"/>
</dbReference>
<gene>
    <name evidence="1" type="ORF">AMTR_s00188p00033950</name>
</gene>
<dbReference type="Proteomes" id="UP000017836">
    <property type="component" value="Unassembled WGS sequence"/>
</dbReference>
<dbReference type="GO" id="GO:0010167">
    <property type="term" value="P:response to nitrate"/>
    <property type="evidence" value="ECO:0000318"/>
    <property type="project" value="GO_Central"/>
</dbReference>
<dbReference type="AlphaFoldDB" id="W1NJ39"/>
<evidence type="ECO:0000313" key="1">
    <source>
        <dbReference type="EMBL" id="ERM95787.1"/>
    </source>
</evidence>
<sequence>MYQPVSPSWSSNQSYPHGTDLQYKKTKIKLCSAPLSQKDRAGRKIVDALKKDKTCQFKIAAQPYNPNNSTTTVSWLIERDIPSATYFVRAYALDSQDNELAYGQTTNENKTTYLFEIQARGLVSKQDG</sequence>
<dbReference type="InterPro" id="IPR016605">
    <property type="entry name" value="Transptr_NO3_Nar2"/>
</dbReference>
<dbReference type="EMBL" id="KI397403">
    <property type="protein sequence ID" value="ERM95787.1"/>
    <property type="molecule type" value="Genomic_DNA"/>
</dbReference>